<dbReference type="InterPro" id="IPR011538">
    <property type="entry name" value="Nuo51_FMN-bd"/>
</dbReference>
<feature type="domain" description="NADH-ubiquinone oxidoreductase 51kDa subunit iron-sulphur binding" evidence="6">
    <location>
        <begin position="348"/>
        <end position="393"/>
    </location>
</feature>
<evidence type="ECO:0000313" key="8">
    <source>
        <dbReference type="Proteomes" id="UP000248724"/>
    </source>
</evidence>
<keyword evidence="4" id="KW-0408">Iron</keyword>
<evidence type="ECO:0000256" key="2">
    <source>
        <dbReference type="ARBA" id="ARBA00022485"/>
    </source>
</evidence>
<dbReference type="GO" id="GO:0051539">
    <property type="term" value="F:4 iron, 4 sulfur cluster binding"/>
    <property type="evidence" value="ECO:0007669"/>
    <property type="project" value="UniProtKB-KW"/>
</dbReference>
<proteinExistence type="inferred from homology"/>
<name>A0A2W5ZMH0_9BACT</name>
<dbReference type="InterPro" id="IPR019575">
    <property type="entry name" value="Nuop51_4Fe4S-bd"/>
</dbReference>
<keyword evidence="5" id="KW-0411">Iron-sulfur</keyword>
<dbReference type="InterPro" id="IPR037225">
    <property type="entry name" value="Nuo51_FMN-bd_sf"/>
</dbReference>
<gene>
    <name evidence="7" type="ORF">DLM65_00115</name>
</gene>
<comment type="caution">
    <text evidence="7">The sequence shown here is derived from an EMBL/GenBank/DDBJ whole genome shotgun (WGS) entry which is preliminary data.</text>
</comment>
<evidence type="ECO:0000256" key="1">
    <source>
        <dbReference type="ARBA" id="ARBA00007523"/>
    </source>
</evidence>
<dbReference type="Gene3D" id="1.20.1440.230">
    <property type="entry name" value="NADH-ubiquinone oxidoreductase 51kDa subunit, iron-sulphur binding domain"/>
    <property type="match status" value="1"/>
</dbReference>
<dbReference type="Gene3D" id="3.40.50.11540">
    <property type="entry name" value="NADH-ubiquinone oxidoreductase 51kDa subunit"/>
    <property type="match status" value="1"/>
</dbReference>
<dbReference type="SUPFAM" id="SSF142019">
    <property type="entry name" value="Nqo1 FMN-binding domain-like"/>
    <property type="match status" value="2"/>
</dbReference>
<keyword evidence="3" id="KW-0479">Metal-binding</keyword>
<evidence type="ECO:0000256" key="5">
    <source>
        <dbReference type="ARBA" id="ARBA00023014"/>
    </source>
</evidence>
<evidence type="ECO:0000256" key="3">
    <source>
        <dbReference type="ARBA" id="ARBA00022723"/>
    </source>
</evidence>
<dbReference type="Pfam" id="PF01512">
    <property type="entry name" value="Complex1_51K"/>
    <property type="match status" value="1"/>
</dbReference>
<dbReference type="GO" id="GO:0046872">
    <property type="term" value="F:metal ion binding"/>
    <property type="evidence" value="ECO:0007669"/>
    <property type="project" value="UniProtKB-KW"/>
</dbReference>
<accession>A0A2W5ZMH0</accession>
<dbReference type="PANTHER" id="PTHR43578:SF3">
    <property type="entry name" value="NADH-QUINONE OXIDOREDUCTASE SUBUNIT F"/>
    <property type="match status" value="1"/>
</dbReference>
<dbReference type="InterPro" id="IPR019554">
    <property type="entry name" value="Soluble_ligand-bd"/>
</dbReference>
<evidence type="ECO:0000259" key="6">
    <source>
        <dbReference type="SMART" id="SM00928"/>
    </source>
</evidence>
<sequence>MVIGPAERFLLPEEPVESVEDWRALGGGEGLARARTQGASQTIQELSLSRLRGRGGGGFGTGRKWAGVLAQPGTHRYVVANGAEGEPATFKDRALMRANPYQLVEGLAIASLTIGAREAFIAVKERFTTELESVTRAVEEMSAAGLAGDVPITIVAGPDEYLYGEEKALLEVIEGHAPLPRLLPPFEHGLFATAPQTGWESHEAEFPAQGAARALAGQSDEDQSNPTLVNNVETLSTVPHVLARGAEWHRSMGTSLSPGHIVATVVGDVVRPGVAEIELGTPLAEVIDGVGGGVAPGRAVKAVFSGVANAVITADHLDAPVSYEGLAAVGSGMGAAGFAVYDDTACMVDIAYQFSRFLSVESCGQCAPCKLGAGEITDRLAAIETLEGTDADVEAIGGRLRRVTDANRCYLGTEEQLVVSSILRAFPEEFAAHLEGTCPHPRDDIVVPKIVELGDGKVTYDLRHLRKRPDWTYAG</sequence>
<protein>
    <recommendedName>
        <fullName evidence="6">NADH-ubiquinone oxidoreductase 51kDa subunit iron-sulphur binding domain-containing protein</fullName>
    </recommendedName>
</protein>
<dbReference type="AlphaFoldDB" id="A0A2W5ZMH0"/>
<reference evidence="7 8" key="1">
    <citation type="journal article" date="2017" name="Nature">
        <title>Atmospheric trace gases support primary production in Antarctic desert surface soil.</title>
        <authorList>
            <person name="Ji M."/>
            <person name="Greening C."/>
            <person name="Vanwonterghem I."/>
            <person name="Carere C.R."/>
            <person name="Bay S.K."/>
            <person name="Steen J.A."/>
            <person name="Montgomery K."/>
            <person name="Lines T."/>
            <person name="Beardall J."/>
            <person name="van Dorst J."/>
            <person name="Snape I."/>
            <person name="Stott M.B."/>
            <person name="Hugenholtz P."/>
            <person name="Ferrari B.C."/>
        </authorList>
    </citation>
    <scope>NUCLEOTIDE SEQUENCE [LARGE SCALE GENOMIC DNA]</scope>
    <source>
        <strain evidence="7">RRmetagenome_bin12</strain>
    </source>
</reference>
<evidence type="ECO:0000256" key="4">
    <source>
        <dbReference type="ARBA" id="ARBA00023004"/>
    </source>
</evidence>
<keyword evidence="2" id="KW-0004">4Fe-4S</keyword>
<dbReference type="PANTHER" id="PTHR43578">
    <property type="entry name" value="NADH-QUINONE OXIDOREDUCTASE SUBUNIT F"/>
    <property type="match status" value="1"/>
</dbReference>
<dbReference type="Pfam" id="PF10531">
    <property type="entry name" value="SLBB"/>
    <property type="match status" value="1"/>
</dbReference>
<dbReference type="Pfam" id="PF10589">
    <property type="entry name" value="NADH_4Fe-4S"/>
    <property type="match status" value="1"/>
</dbReference>
<comment type="similarity">
    <text evidence="1">Belongs to the complex I 51 kDa subunit family.</text>
</comment>
<organism evidence="7 8">
    <name type="scientific">Candidatus Aeolococcus gillhamiae</name>
    <dbReference type="NCBI Taxonomy" id="3127015"/>
    <lineage>
        <taxon>Bacteria</taxon>
        <taxon>Bacillati</taxon>
        <taxon>Candidatus Dormiibacterota</taxon>
        <taxon>Candidatus Dormibacteria</taxon>
        <taxon>Candidatus Aeolococcales</taxon>
        <taxon>Candidatus Aeolococcaceae</taxon>
        <taxon>Candidatus Aeolococcus</taxon>
    </lineage>
</organism>
<dbReference type="Proteomes" id="UP000248724">
    <property type="component" value="Unassembled WGS sequence"/>
</dbReference>
<dbReference type="EMBL" id="QHBU01000004">
    <property type="protein sequence ID" value="PZR84325.1"/>
    <property type="molecule type" value="Genomic_DNA"/>
</dbReference>
<dbReference type="SMART" id="SM00928">
    <property type="entry name" value="NADH_4Fe-4S"/>
    <property type="match status" value="1"/>
</dbReference>
<dbReference type="Gene3D" id="3.10.20.600">
    <property type="match status" value="1"/>
</dbReference>
<evidence type="ECO:0000313" key="7">
    <source>
        <dbReference type="EMBL" id="PZR84325.1"/>
    </source>
</evidence>
<dbReference type="InterPro" id="IPR037207">
    <property type="entry name" value="Nuop51_4Fe4S-bd_sf"/>
</dbReference>
<dbReference type="SUPFAM" id="SSF142984">
    <property type="entry name" value="Nqo1 middle domain-like"/>
    <property type="match status" value="1"/>
</dbReference>
<dbReference type="SUPFAM" id="SSF140490">
    <property type="entry name" value="Nqo1C-terminal domain-like"/>
    <property type="match status" value="1"/>
</dbReference>